<dbReference type="PANTHER" id="PTHR38471:SF2">
    <property type="entry name" value="FOUR HELIX BUNDLE PROTEIN"/>
    <property type="match status" value="1"/>
</dbReference>
<name>A0A537IGM1_9BACT</name>
<dbReference type="CDD" id="cd16377">
    <property type="entry name" value="23S_rRNA_IVP_like"/>
    <property type="match status" value="1"/>
</dbReference>
<protein>
    <submittedName>
        <fullName evidence="1">Four helix bundle protein</fullName>
    </submittedName>
</protein>
<dbReference type="EMBL" id="VBAP01000154">
    <property type="protein sequence ID" value="TMI70297.1"/>
    <property type="molecule type" value="Genomic_DNA"/>
</dbReference>
<dbReference type="Proteomes" id="UP000318834">
    <property type="component" value="Unassembled WGS sequence"/>
</dbReference>
<dbReference type="PANTHER" id="PTHR38471">
    <property type="entry name" value="FOUR HELIX BUNDLE PROTEIN"/>
    <property type="match status" value="1"/>
</dbReference>
<evidence type="ECO:0000313" key="1">
    <source>
        <dbReference type="EMBL" id="TMI70297.1"/>
    </source>
</evidence>
<evidence type="ECO:0000313" key="2">
    <source>
        <dbReference type="Proteomes" id="UP000318834"/>
    </source>
</evidence>
<dbReference type="NCBIfam" id="TIGR02436">
    <property type="entry name" value="four helix bundle protein"/>
    <property type="match status" value="1"/>
</dbReference>
<dbReference type="Gene3D" id="1.20.1440.60">
    <property type="entry name" value="23S rRNA-intervening sequence"/>
    <property type="match status" value="1"/>
</dbReference>
<comment type="caution">
    <text evidence="1">The sequence shown here is derived from an EMBL/GenBank/DDBJ whole genome shotgun (WGS) entry which is preliminary data.</text>
</comment>
<gene>
    <name evidence="1" type="ORF">E6H05_13840</name>
</gene>
<reference evidence="1 2" key="1">
    <citation type="journal article" date="2019" name="Nat. Microbiol.">
        <title>Mediterranean grassland soil C-N compound turnover is dependent on rainfall and depth, and is mediated by genomically divergent microorganisms.</title>
        <authorList>
            <person name="Diamond S."/>
            <person name="Andeer P.F."/>
            <person name="Li Z."/>
            <person name="Crits-Christoph A."/>
            <person name="Burstein D."/>
            <person name="Anantharaman K."/>
            <person name="Lane K.R."/>
            <person name="Thomas B.C."/>
            <person name="Pan C."/>
            <person name="Northen T.R."/>
            <person name="Banfield J.F."/>
        </authorList>
    </citation>
    <scope>NUCLEOTIDE SEQUENCE [LARGE SCALE GENOMIC DNA]</scope>
    <source>
        <strain evidence="1">NP_8</strain>
    </source>
</reference>
<dbReference type="SUPFAM" id="SSF158446">
    <property type="entry name" value="IVS-encoded protein-like"/>
    <property type="match status" value="1"/>
</dbReference>
<dbReference type="Pfam" id="PF05635">
    <property type="entry name" value="23S_rRNA_IVP"/>
    <property type="match status" value="1"/>
</dbReference>
<dbReference type="InterPro" id="IPR036583">
    <property type="entry name" value="23S_rRNA_IVS_sf"/>
</dbReference>
<accession>A0A537IGM1</accession>
<proteinExistence type="predicted"/>
<organism evidence="1 2">
    <name type="scientific">Candidatus Segetimicrobium genomatis</name>
    <dbReference type="NCBI Taxonomy" id="2569760"/>
    <lineage>
        <taxon>Bacteria</taxon>
        <taxon>Bacillati</taxon>
        <taxon>Candidatus Sysuimicrobiota</taxon>
        <taxon>Candidatus Sysuimicrobiia</taxon>
        <taxon>Candidatus Sysuimicrobiales</taxon>
        <taxon>Candidatus Segetimicrobiaceae</taxon>
        <taxon>Candidatus Segetimicrobium</taxon>
    </lineage>
</organism>
<dbReference type="AlphaFoldDB" id="A0A537IGM1"/>
<dbReference type="InterPro" id="IPR012657">
    <property type="entry name" value="23S_rRNA-intervening_sequence"/>
</dbReference>
<sequence length="119" mass="13269">MVSHHGELEVWKKAHRFALDVYRATQKFPREEMYGLTAQLRRAAVAIAANIAEGGARQSRREFLRFCYIARGSASESDYLLLVSRDLGILSATEFGKLNPEAGSIGRMLTTLIKALRNG</sequence>